<dbReference type="FunFam" id="2.70.70.10:FF:000003">
    <property type="entry name" value="Murein hydrolase activator EnvC"/>
    <property type="match status" value="1"/>
</dbReference>
<dbReference type="Gene3D" id="6.10.250.3150">
    <property type="match status" value="1"/>
</dbReference>
<gene>
    <name evidence="3" type="ORF">FPL11_01100</name>
</gene>
<dbReference type="SUPFAM" id="SSF51261">
    <property type="entry name" value="Duplicated hybrid motif"/>
    <property type="match status" value="1"/>
</dbReference>
<proteinExistence type="predicted"/>
<dbReference type="InterPro" id="IPR016047">
    <property type="entry name" value="M23ase_b-sheet_dom"/>
</dbReference>
<dbReference type="PANTHER" id="PTHR21666">
    <property type="entry name" value="PEPTIDASE-RELATED"/>
    <property type="match status" value="1"/>
</dbReference>
<organism evidence="3 4">
    <name type="scientific">Spiribacter aquaticus</name>
    <dbReference type="NCBI Taxonomy" id="1935996"/>
    <lineage>
        <taxon>Bacteria</taxon>
        <taxon>Pseudomonadati</taxon>
        <taxon>Pseudomonadota</taxon>
        <taxon>Gammaproteobacteria</taxon>
        <taxon>Chromatiales</taxon>
        <taxon>Ectothiorhodospiraceae</taxon>
        <taxon>Spiribacter</taxon>
    </lineage>
</organism>
<protein>
    <submittedName>
        <fullName evidence="3">Peptidoglycan DD-metalloendopeptidase family protein</fullName>
    </submittedName>
</protein>
<dbReference type="Pfam" id="PF01551">
    <property type="entry name" value="Peptidase_M23"/>
    <property type="match status" value="1"/>
</dbReference>
<feature type="domain" description="M23ase beta-sheet core" evidence="2">
    <location>
        <begin position="278"/>
        <end position="371"/>
    </location>
</feature>
<dbReference type="InterPro" id="IPR011055">
    <property type="entry name" value="Dup_hybrid_motif"/>
</dbReference>
<dbReference type="RefSeq" id="WP_144346879.1">
    <property type="nucleotide sequence ID" value="NZ_VMKP01000001.1"/>
</dbReference>
<evidence type="ECO:0000259" key="2">
    <source>
        <dbReference type="Pfam" id="PF01551"/>
    </source>
</evidence>
<dbReference type="GO" id="GO:0004222">
    <property type="term" value="F:metalloendopeptidase activity"/>
    <property type="evidence" value="ECO:0007669"/>
    <property type="project" value="TreeGrafter"/>
</dbReference>
<dbReference type="Proteomes" id="UP000316688">
    <property type="component" value="Unassembled WGS sequence"/>
</dbReference>
<dbReference type="PANTHER" id="PTHR21666:SF270">
    <property type="entry name" value="MUREIN HYDROLASE ACTIVATOR ENVC"/>
    <property type="match status" value="1"/>
</dbReference>
<feature type="coiled-coil region" evidence="1">
    <location>
        <begin position="157"/>
        <end position="237"/>
    </location>
</feature>
<dbReference type="Gene3D" id="2.70.70.10">
    <property type="entry name" value="Glucose Permease (Domain IIA)"/>
    <property type="match status" value="1"/>
</dbReference>
<dbReference type="SUPFAM" id="SSF90257">
    <property type="entry name" value="Myosin rod fragments"/>
    <property type="match status" value="1"/>
</dbReference>
<dbReference type="CDD" id="cd12797">
    <property type="entry name" value="M23_peptidase"/>
    <property type="match status" value="1"/>
</dbReference>
<evidence type="ECO:0000313" key="4">
    <source>
        <dbReference type="Proteomes" id="UP000316688"/>
    </source>
</evidence>
<dbReference type="AlphaFoldDB" id="A0A557RMI8"/>
<accession>A0A557RMI8</accession>
<reference evidence="3 4" key="1">
    <citation type="submission" date="2019-07" db="EMBL/GenBank/DDBJ databases">
        <title>Reclasification of Spiribacter aquaticus.</title>
        <authorList>
            <person name="Leon M.J."/>
            <person name="Sanchez-Porro C."/>
            <person name="Ventosa A."/>
        </authorList>
    </citation>
    <scope>NUCLEOTIDE SEQUENCE [LARGE SCALE GENOMIC DNA]</scope>
    <source>
        <strain evidence="3 4">SP30</strain>
    </source>
</reference>
<keyword evidence="4" id="KW-1185">Reference proteome</keyword>
<sequence length="382" mass="42287">MNRCLLIACLVLPIAAASGQTDELASREARLETLREQIGALQDRLAEDRQRAGGLEAELGRLERRIGETRTTLRDLEAGIQRRRERIRQLQADIARRAERTTAHRQQLAESLRATYRQGRTPALRLLLNAGEPARLQRLLVYQSRLAGARTEAVQAAESAIRELRDQRAERADALAAQQADRARRQERLEALQAKLDERDALLASTRERIREQDEQLARRRDEAESLNQLIEDLRERLAAAGPGADATVDIAEGGLVWPHQGPLLARYGSQRAADLDWTGLLIGGAAGDPVNPVAAGQVVFADWLRGLGLLLIIDHGNGYLSLYGRNQALYANVGDRVTTRDVIATVGRSGGRAETALYFELRAAGKPVDPMSWLQSRDDDD</sequence>
<feature type="coiled-coil region" evidence="1">
    <location>
        <begin position="24"/>
        <end position="93"/>
    </location>
</feature>
<dbReference type="InterPro" id="IPR050570">
    <property type="entry name" value="Cell_wall_metabolism_enzyme"/>
</dbReference>
<evidence type="ECO:0000256" key="1">
    <source>
        <dbReference type="SAM" id="Coils"/>
    </source>
</evidence>
<comment type="caution">
    <text evidence="3">The sequence shown here is derived from an EMBL/GenBank/DDBJ whole genome shotgun (WGS) entry which is preliminary data.</text>
</comment>
<dbReference type="EMBL" id="VMKP01000001">
    <property type="protein sequence ID" value="TVO66318.1"/>
    <property type="molecule type" value="Genomic_DNA"/>
</dbReference>
<evidence type="ECO:0000313" key="3">
    <source>
        <dbReference type="EMBL" id="TVO66318.1"/>
    </source>
</evidence>
<name>A0A557RMI8_9GAMM</name>
<keyword evidence="1" id="KW-0175">Coiled coil</keyword>